<comment type="catalytic activity">
    <reaction evidence="2">
        <text>Release of N-terminal proline from a peptide.</text>
        <dbReference type="EC" id="3.4.11.5"/>
    </reaction>
</comment>
<dbReference type="InterPro" id="IPR043472">
    <property type="entry name" value="Macro_dom-like"/>
</dbReference>
<evidence type="ECO:0000259" key="8">
    <source>
        <dbReference type="PROSITE" id="PS00631"/>
    </source>
</evidence>
<dbReference type="GO" id="GO:0005737">
    <property type="term" value="C:cytoplasm"/>
    <property type="evidence" value="ECO:0007669"/>
    <property type="project" value="InterPro"/>
</dbReference>
<dbReference type="InterPro" id="IPR000819">
    <property type="entry name" value="Peptidase_M17_C"/>
</dbReference>
<dbReference type="PANTHER" id="PTHR11963">
    <property type="entry name" value="LEUCINE AMINOPEPTIDASE-RELATED"/>
    <property type="match status" value="1"/>
</dbReference>
<dbReference type="InterPro" id="IPR008283">
    <property type="entry name" value="Peptidase_M17_N"/>
</dbReference>
<keyword evidence="4 9" id="KW-0031">Aminopeptidase</keyword>
<dbReference type="SUPFAM" id="SSF52949">
    <property type="entry name" value="Macro domain-like"/>
    <property type="match status" value="1"/>
</dbReference>
<dbReference type="Gene3D" id="3.40.220.10">
    <property type="entry name" value="Leucine Aminopeptidase, subunit E, domain 1"/>
    <property type="match status" value="1"/>
</dbReference>
<dbReference type="InterPro" id="IPR011356">
    <property type="entry name" value="Leucine_aapep/pepB"/>
</dbReference>
<comment type="similarity">
    <text evidence="3">Belongs to the peptidase M17 family.</text>
</comment>
<evidence type="ECO:0000256" key="1">
    <source>
        <dbReference type="ARBA" id="ARBA00000135"/>
    </source>
</evidence>
<keyword evidence="5" id="KW-0645">Protease</keyword>
<evidence type="ECO:0000256" key="7">
    <source>
        <dbReference type="SAM" id="MobiDB-lite"/>
    </source>
</evidence>
<sequence length="579" mass="61821">MQGKAKCLLWGAASFRSSLRAGAASSSAASIFTRSATHRSPLLSSHGLFPSGSKLIFVAPSTFGTTKPCYSTAAGGDKQIDGVVVGIFEGGELTPAGQAIDKSTSGALTRRIKLSKKAAKGEVGGGEVFFDLGEDYPRVAVVGLGKHPRDVKLTSEQEDYREGQPKPSDAVRQGAARGARLLRDAGSKVIGVESFSEFADLPSVQLAAEGALLGLHKFDELFSKKDDEPVDVRPWGVEADKQEEWNRGKIIATAQNFARVLTDTPANLMTPTIFSQKVEEKFASLPNKADVKIFAHDKAWAEEQGMGCFLGVTQGSEEPPKFLEIHYNPLGDEAQDVAPIIFVGKGVTFDSGGISIKPSEGMGMMRGDMGGAAAVVSTVWALASLQIKTKAICLTPLCENMPSGTATKPGDVLRAKNGKTVEVDNTDAEGRLILADALVYANSFKPAAVIDVATLTGAMVVALGAGATGVFTTSDKLWREMDEAGWKTDSRVWRMPLFSSYKRQIKSAYADLKNVGGRPAGSSTAALFLKEFVETPAWMHMDIAGVMHSDDRNAYTPKGMAGEPVRTLVQWVRDKVEKH</sequence>
<dbReference type="EMBL" id="KJ572802">
    <property type="protein sequence ID" value="AIA61641.1"/>
    <property type="molecule type" value="mRNA"/>
</dbReference>
<dbReference type="GO" id="GO:0030145">
    <property type="term" value="F:manganese ion binding"/>
    <property type="evidence" value="ECO:0007669"/>
    <property type="project" value="InterPro"/>
</dbReference>
<evidence type="ECO:0000313" key="9">
    <source>
        <dbReference type="EMBL" id="AIA61641.1"/>
    </source>
</evidence>
<dbReference type="VEuPathDB" id="AmoebaDB:ACA1_369160"/>
<evidence type="ECO:0000256" key="5">
    <source>
        <dbReference type="ARBA" id="ARBA00022670"/>
    </source>
</evidence>
<dbReference type="CDD" id="cd00433">
    <property type="entry name" value="Peptidase_M17"/>
    <property type="match status" value="1"/>
</dbReference>
<proteinExistence type="evidence at transcript level"/>
<gene>
    <name evidence="9" type="primary">LAP</name>
</gene>
<evidence type="ECO:0000256" key="3">
    <source>
        <dbReference type="ARBA" id="ARBA00009528"/>
    </source>
</evidence>
<dbReference type="Pfam" id="PF00883">
    <property type="entry name" value="Peptidase_M17"/>
    <property type="match status" value="1"/>
</dbReference>
<comment type="catalytic activity">
    <reaction evidence="1">
        <text>Release of an N-terminal amino acid, Xaa-|-Yaa-, in which Xaa is preferably Leu, but may be other amino acids including Pro although not Arg or Lys, and Yaa may be Pro. Amino acid amides and methyl esters are also readily hydrolyzed, but rates on arylamides are exceedingly low.</text>
        <dbReference type="EC" id="3.4.11.1"/>
    </reaction>
</comment>
<name>A0A060A630_ACACA</name>
<dbReference type="AlphaFoldDB" id="A0A060A630"/>
<accession>A0A060A630</accession>
<feature type="domain" description="Cytosol aminopeptidase" evidence="8">
    <location>
        <begin position="425"/>
        <end position="432"/>
    </location>
</feature>
<keyword evidence="6" id="KW-0378">Hydrolase</keyword>
<evidence type="ECO:0000256" key="4">
    <source>
        <dbReference type="ARBA" id="ARBA00022438"/>
    </source>
</evidence>
<dbReference type="PRINTS" id="PR00481">
    <property type="entry name" value="LAMNOPPTDASE"/>
</dbReference>
<feature type="compositionally biased region" description="Basic and acidic residues" evidence="7">
    <location>
        <begin position="152"/>
        <end position="164"/>
    </location>
</feature>
<dbReference type="Gene3D" id="3.40.630.10">
    <property type="entry name" value="Zn peptidases"/>
    <property type="match status" value="1"/>
</dbReference>
<dbReference type="GO" id="GO:0006508">
    <property type="term" value="P:proteolysis"/>
    <property type="evidence" value="ECO:0007669"/>
    <property type="project" value="UniProtKB-KW"/>
</dbReference>
<dbReference type="SUPFAM" id="SSF53187">
    <property type="entry name" value="Zn-dependent exopeptidases"/>
    <property type="match status" value="1"/>
</dbReference>
<dbReference type="InterPro" id="IPR023042">
    <property type="entry name" value="Peptidase_M17_leu_NH2_pept"/>
</dbReference>
<dbReference type="PANTHER" id="PTHR11963:SF23">
    <property type="entry name" value="CYTOSOL AMINOPEPTIDASE"/>
    <property type="match status" value="1"/>
</dbReference>
<dbReference type="Pfam" id="PF02789">
    <property type="entry name" value="Peptidase_M17_N"/>
    <property type="match status" value="1"/>
</dbReference>
<reference evidence="9" key="1">
    <citation type="journal article" date="2015" name="PLoS ONE">
        <title>Essential Role for an M17 Leucine Aminopeptidase in Encystation of Acanthamoeba castellanii.</title>
        <authorList>
            <person name="Lee Y.R."/>
            <person name="Na B.K."/>
            <person name="Moon E.K."/>
            <person name="Song S.M."/>
            <person name="Joo S.Y."/>
            <person name="Kong H.H."/>
            <person name="Goo Y.K."/>
            <person name="Chung D.I."/>
            <person name="Hong Y."/>
        </authorList>
    </citation>
    <scope>NUCLEOTIDE SEQUENCE</scope>
</reference>
<dbReference type="HAMAP" id="MF_00181">
    <property type="entry name" value="Cytosol_peptidase_M17"/>
    <property type="match status" value="1"/>
</dbReference>
<evidence type="ECO:0000256" key="2">
    <source>
        <dbReference type="ARBA" id="ARBA00001585"/>
    </source>
</evidence>
<dbReference type="GO" id="GO:0070006">
    <property type="term" value="F:metalloaminopeptidase activity"/>
    <property type="evidence" value="ECO:0007669"/>
    <property type="project" value="InterPro"/>
</dbReference>
<organism evidence="9">
    <name type="scientific">Acanthamoeba castellanii</name>
    <name type="common">Amoeba</name>
    <dbReference type="NCBI Taxonomy" id="5755"/>
    <lineage>
        <taxon>Eukaryota</taxon>
        <taxon>Amoebozoa</taxon>
        <taxon>Discosea</taxon>
        <taxon>Longamoebia</taxon>
        <taxon>Centramoebida</taxon>
        <taxon>Acanthamoebidae</taxon>
        <taxon>Acanthamoeba</taxon>
    </lineage>
</organism>
<evidence type="ECO:0000256" key="6">
    <source>
        <dbReference type="ARBA" id="ARBA00022801"/>
    </source>
</evidence>
<protein>
    <submittedName>
        <fullName evidence="9">M17 leucine aminopeptidase</fullName>
    </submittedName>
</protein>
<feature type="region of interest" description="Disordered" evidence="7">
    <location>
        <begin position="152"/>
        <end position="177"/>
    </location>
</feature>
<dbReference type="BRENDA" id="3.4.11.1">
    <property type="organism ID" value="15"/>
</dbReference>
<dbReference type="SMR" id="A0A060A630"/>
<dbReference type="PROSITE" id="PS00631">
    <property type="entry name" value="CYTOSOL_AP"/>
    <property type="match status" value="1"/>
</dbReference>